<comment type="caution">
    <text evidence="2">The sequence shown here is derived from an EMBL/GenBank/DDBJ whole genome shotgun (WGS) entry which is preliminary data.</text>
</comment>
<evidence type="ECO:0000256" key="1">
    <source>
        <dbReference type="SAM" id="MobiDB-lite"/>
    </source>
</evidence>
<proteinExistence type="predicted"/>
<reference evidence="2 3" key="1">
    <citation type="journal article" date="2024" name="J Genomics">
        <title>Draft genome sequencing and assembly of Favolaschia claudopus CIRM-BRFM 2984 isolated from oak limbs.</title>
        <authorList>
            <person name="Navarro D."/>
            <person name="Drula E."/>
            <person name="Chaduli D."/>
            <person name="Cazenave R."/>
            <person name="Ahrendt S."/>
            <person name="Wang J."/>
            <person name="Lipzen A."/>
            <person name="Daum C."/>
            <person name="Barry K."/>
            <person name="Grigoriev I.V."/>
            <person name="Favel A."/>
            <person name="Rosso M.N."/>
            <person name="Martin F."/>
        </authorList>
    </citation>
    <scope>NUCLEOTIDE SEQUENCE [LARGE SCALE GENOMIC DNA]</scope>
    <source>
        <strain evidence="2 3">CIRM-BRFM 2984</strain>
    </source>
</reference>
<evidence type="ECO:0000313" key="2">
    <source>
        <dbReference type="EMBL" id="KAK6995812.1"/>
    </source>
</evidence>
<sequence length="328" mass="35936">MTTTTHTFLADYLPQHYPSPLHLQNAFFILIGTEATATADSLIQRQSTSPPLPKSYTCTSPSMRAPSINPAPAHGRAGASSPPTAYSEAAQEDVGGMQGDCIATLSMPERLKRRRGHIPEPWLPLYTDEDRAAHSGRPSGRYVGQHHRHSAASKEHQLFLPEGRGPTRYKHIRLSSGFSSIPHLPRSDVPPPQADRRRREAPCSPSPSPPSNSIPRPQHHQPTTALSPKGGEAPRRRWWHVPDTEPTGAGPIANPPASRDMTASFALFATRAASLQTTFRSSYPTLPQQTGSAGKAGNSILMVDVETIQFPARRGRQYPSRKRKIQKK</sequence>
<dbReference type="Proteomes" id="UP001362999">
    <property type="component" value="Unassembled WGS sequence"/>
</dbReference>
<organism evidence="2 3">
    <name type="scientific">Favolaschia claudopus</name>
    <dbReference type="NCBI Taxonomy" id="2862362"/>
    <lineage>
        <taxon>Eukaryota</taxon>
        <taxon>Fungi</taxon>
        <taxon>Dikarya</taxon>
        <taxon>Basidiomycota</taxon>
        <taxon>Agaricomycotina</taxon>
        <taxon>Agaricomycetes</taxon>
        <taxon>Agaricomycetidae</taxon>
        <taxon>Agaricales</taxon>
        <taxon>Marasmiineae</taxon>
        <taxon>Mycenaceae</taxon>
        <taxon>Favolaschia</taxon>
    </lineage>
</organism>
<gene>
    <name evidence="2" type="ORF">R3P38DRAFT_3223313</name>
</gene>
<feature type="region of interest" description="Disordered" evidence="1">
    <location>
        <begin position="130"/>
        <end position="258"/>
    </location>
</feature>
<name>A0AAV9ZX54_9AGAR</name>
<protein>
    <submittedName>
        <fullName evidence="2">Uncharacterized protein</fullName>
    </submittedName>
</protein>
<accession>A0AAV9ZX54</accession>
<keyword evidence="3" id="KW-1185">Reference proteome</keyword>
<feature type="compositionally biased region" description="Basic and acidic residues" evidence="1">
    <location>
        <begin position="232"/>
        <end position="243"/>
    </location>
</feature>
<dbReference type="EMBL" id="JAWWNJ010000101">
    <property type="protein sequence ID" value="KAK6995812.1"/>
    <property type="molecule type" value="Genomic_DNA"/>
</dbReference>
<dbReference type="AlphaFoldDB" id="A0AAV9ZX54"/>
<evidence type="ECO:0000313" key="3">
    <source>
        <dbReference type="Proteomes" id="UP001362999"/>
    </source>
</evidence>
<feature type="region of interest" description="Disordered" evidence="1">
    <location>
        <begin position="42"/>
        <end position="90"/>
    </location>
</feature>